<organism evidence="8 9">
    <name type="scientific">Undibacterium nitidum</name>
    <dbReference type="NCBI Taxonomy" id="2762298"/>
    <lineage>
        <taxon>Bacteria</taxon>
        <taxon>Pseudomonadati</taxon>
        <taxon>Pseudomonadota</taxon>
        <taxon>Betaproteobacteria</taxon>
        <taxon>Burkholderiales</taxon>
        <taxon>Oxalobacteraceae</taxon>
        <taxon>Undibacterium</taxon>
    </lineage>
</organism>
<dbReference type="GO" id="GO:0005737">
    <property type="term" value="C:cytoplasm"/>
    <property type="evidence" value="ECO:0007669"/>
    <property type="project" value="TreeGrafter"/>
</dbReference>
<keyword evidence="4 6" id="KW-0676">Redox-active center</keyword>
<dbReference type="EMBL" id="JACOFZ010000002">
    <property type="protein sequence ID" value="MBC3881421.1"/>
    <property type="molecule type" value="Genomic_DNA"/>
</dbReference>
<feature type="active site" description="Cysteine sulfenic acid (-SOH) intermediate" evidence="5">
    <location>
        <position position="56"/>
    </location>
</feature>
<comment type="caution">
    <text evidence="8">The sequence shown here is derived from an EMBL/GenBank/DDBJ whole genome shotgun (WGS) entry which is preliminary data.</text>
</comment>
<evidence type="ECO:0000256" key="1">
    <source>
        <dbReference type="ARBA" id="ARBA00022559"/>
    </source>
</evidence>
<dbReference type="PROSITE" id="PS51352">
    <property type="entry name" value="THIOREDOXIN_2"/>
    <property type="match status" value="1"/>
</dbReference>
<dbReference type="EC" id="1.11.1.27" evidence="6"/>
<dbReference type="Pfam" id="PF08534">
    <property type="entry name" value="Redoxin"/>
    <property type="match status" value="1"/>
</dbReference>
<dbReference type="Gene3D" id="3.40.30.10">
    <property type="entry name" value="Glutaredoxin"/>
    <property type="match status" value="1"/>
</dbReference>
<evidence type="ECO:0000256" key="3">
    <source>
        <dbReference type="ARBA" id="ARBA00023002"/>
    </source>
</evidence>
<dbReference type="InterPro" id="IPR013766">
    <property type="entry name" value="Thioredoxin_domain"/>
</dbReference>
<dbReference type="GO" id="GO:0045454">
    <property type="term" value="P:cell redox homeostasis"/>
    <property type="evidence" value="ECO:0007669"/>
    <property type="project" value="TreeGrafter"/>
</dbReference>
<dbReference type="FunFam" id="3.40.30.10:FF:000020">
    <property type="entry name" value="Peroxiredoxin"/>
    <property type="match status" value="1"/>
</dbReference>
<comment type="function">
    <text evidence="6">Thiol-specific peroxidase that catalyzes the reduction of hydrogen peroxide and organic hydroperoxides to water and alcohols, respectively. Plays a role in cell protection against oxidative stress by detoxifying peroxides.</text>
</comment>
<accession>A0A923HP65</accession>
<evidence type="ECO:0000256" key="4">
    <source>
        <dbReference type="ARBA" id="ARBA00023284"/>
    </source>
</evidence>
<dbReference type="InterPro" id="IPR037944">
    <property type="entry name" value="PRX5-like"/>
</dbReference>
<keyword evidence="2 6" id="KW-0049">Antioxidant</keyword>
<keyword evidence="3 6" id="KW-0560">Oxidoreductase</keyword>
<dbReference type="PANTHER" id="PTHR10430:SF16">
    <property type="entry name" value="PEROXIREDOXIN-5, MITOCHONDRIAL"/>
    <property type="match status" value="1"/>
</dbReference>
<dbReference type="SUPFAM" id="SSF52833">
    <property type="entry name" value="Thioredoxin-like"/>
    <property type="match status" value="1"/>
</dbReference>
<dbReference type="GO" id="GO:0008379">
    <property type="term" value="F:thioredoxin peroxidase activity"/>
    <property type="evidence" value="ECO:0007669"/>
    <property type="project" value="InterPro"/>
</dbReference>
<evidence type="ECO:0000256" key="5">
    <source>
        <dbReference type="PIRSR" id="PIRSR637944-1"/>
    </source>
</evidence>
<keyword evidence="1 6" id="KW-0575">Peroxidase</keyword>
<evidence type="ECO:0000256" key="2">
    <source>
        <dbReference type="ARBA" id="ARBA00022862"/>
    </source>
</evidence>
<dbReference type="Proteomes" id="UP000627446">
    <property type="component" value="Unassembled WGS sequence"/>
</dbReference>
<comment type="similarity">
    <text evidence="6">Belongs to the peroxiredoxin family. Prx5 subfamily.</text>
</comment>
<dbReference type="CDD" id="cd03013">
    <property type="entry name" value="PRX5_like"/>
    <property type="match status" value="1"/>
</dbReference>
<dbReference type="GO" id="GO:0034599">
    <property type="term" value="P:cellular response to oxidative stress"/>
    <property type="evidence" value="ECO:0007669"/>
    <property type="project" value="InterPro"/>
</dbReference>
<evidence type="ECO:0000256" key="6">
    <source>
        <dbReference type="RuleBase" id="RU366011"/>
    </source>
</evidence>
<dbReference type="InterPro" id="IPR036249">
    <property type="entry name" value="Thioredoxin-like_sf"/>
</dbReference>
<reference evidence="8" key="1">
    <citation type="submission" date="2020-08" db="EMBL/GenBank/DDBJ databases">
        <title>Novel species isolated from subtropical streams in China.</title>
        <authorList>
            <person name="Lu H."/>
        </authorList>
    </citation>
    <scope>NUCLEOTIDE SEQUENCE</scope>
    <source>
        <strain evidence="8">LX22W</strain>
    </source>
</reference>
<sequence length="168" mass="17577">MTIKIGDTLPAASLAEFIEVETEGCSLGPNTFNVADLAKGKTIAIFGLPGAYTPTCSAKHVPGYVEHAAALKAKGVDEIWCVSVNDAFVMGAWGRDQKATGIVRMMADGNAAFSKALGLDADFSKFGMGTRSQRYSMVVVDGVVKHLNVEEGGAFAVSNAETMLAQLA</sequence>
<dbReference type="GO" id="GO:0042744">
    <property type="term" value="P:hydrogen peroxide catabolic process"/>
    <property type="evidence" value="ECO:0007669"/>
    <property type="project" value="TreeGrafter"/>
</dbReference>
<protein>
    <recommendedName>
        <fullName evidence="6">Glutathione-dependent peroxiredoxin</fullName>
        <ecNumber evidence="6">1.11.1.27</ecNumber>
    </recommendedName>
</protein>
<keyword evidence="9" id="KW-1185">Reference proteome</keyword>
<comment type="catalytic activity">
    <reaction evidence="6">
        <text>a hydroperoxide + 2 glutathione = an alcohol + glutathione disulfide + H2O</text>
        <dbReference type="Rhea" id="RHEA:62632"/>
        <dbReference type="ChEBI" id="CHEBI:15377"/>
        <dbReference type="ChEBI" id="CHEBI:30879"/>
        <dbReference type="ChEBI" id="CHEBI:35924"/>
        <dbReference type="ChEBI" id="CHEBI:57925"/>
        <dbReference type="ChEBI" id="CHEBI:58297"/>
        <dbReference type="EC" id="1.11.1.27"/>
    </reaction>
</comment>
<feature type="domain" description="Thioredoxin" evidence="7">
    <location>
        <begin position="3"/>
        <end position="168"/>
    </location>
</feature>
<proteinExistence type="inferred from homology"/>
<gene>
    <name evidence="8" type="ORF">H8K36_08565</name>
</gene>
<dbReference type="PANTHER" id="PTHR10430">
    <property type="entry name" value="PEROXIREDOXIN"/>
    <property type="match status" value="1"/>
</dbReference>
<dbReference type="RefSeq" id="WP_186916063.1">
    <property type="nucleotide sequence ID" value="NZ_JACOFZ010000002.1"/>
</dbReference>
<name>A0A923HP65_9BURK</name>
<evidence type="ECO:0000259" key="7">
    <source>
        <dbReference type="PROSITE" id="PS51352"/>
    </source>
</evidence>
<dbReference type="AlphaFoldDB" id="A0A923HP65"/>
<evidence type="ECO:0000313" key="8">
    <source>
        <dbReference type="EMBL" id="MBC3881421.1"/>
    </source>
</evidence>
<dbReference type="InterPro" id="IPR013740">
    <property type="entry name" value="Redoxin"/>
</dbReference>
<evidence type="ECO:0000313" key="9">
    <source>
        <dbReference type="Proteomes" id="UP000627446"/>
    </source>
</evidence>